<organism evidence="7 8">
    <name type="scientific">Blastochloris viridis</name>
    <name type="common">Rhodopseudomonas viridis</name>
    <dbReference type="NCBI Taxonomy" id="1079"/>
    <lineage>
        <taxon>Bacteria</taxon>
        <taxon>Pseudomonadati</taxon>
        <taxon>Pseudomonadota</taxon>
        <taxon>Alphaproteobacteria</taxon>
        <taxon>Hyphomicrobiales</taxon>
        <taxon>Blastochloridaceae</taxon>
        <taxon>Blastochloris</taxon>
    </lineage>
</organism>
<dbReference type="EMBL" id="LN907867">
    <property type="protein sequence ID" value="CUU44168.1"/>
    <property type="molecule type" value="Genomic_DNA"/>
</dbReference>
<protein>
    <submittedName>
        <fullName evidence="7">Creatinine amidohydrolase</fullName>
        <ecNumber evidence="7">3.5.2.10</ecNumber>
    </submittedName>
</protein>
<proteinExistence type="inferred from homology"/>
<evidence type="ECO:0000256" key="5">
    <source>
        <dbReference type="ARBA" id="ARBA00024029"/>
    </source>
</evidence>
<dbReference type="PATRIC" id="fig|1079.6.peg.452"/>
<dbReference type="Gene3D" id="3.40.50.10310">
    <property type="entry name" value="Creatininase"/>
    <property type="match status" value="1"/>
</dbReference>
<dbReference type="AlphaFoldDB" id="A0A0H5BBK6"/>
<name>A0A0H5BBK6_BLAVI</name>
<sequence length="270" mass="28469">MPPRRRWLELSWTDLAAADAARWIAVLPLAAVEQHGPHLPLGTDAIIAEFYLARVEALLPDEVPAVLLPMATIGVSPEHLGFPGTLSVDAAAAVAGWIAVGEGLHRAGVRKLVIVTSHGGNVAAASLAAVELRARFGLFVVTCSWHKLGYPDRLFSADEVRFGIHGGEIETSLMLAARPELVRMAEARDFPSAAQAMEARFRRLRATSPVGFGWMAQDLNAEGVVGNAAAATADKGRAAAEFGARAFIELLRDVDAFDVAALTPGPLGGG</sequence>
<keyword evidence="8" id="KW-1185">Reference proteome</keyword>
<evidence type="ECO:0000256" key="2">
    <source>
        <dbReference type="ARBA" id="ARBA00022723"/>
    </source>
</evidence>
<evidence type="ECO:0000313" key="8">
    <source>
        <dbReference type="Proteomes" id="UP000065734"/>
    </source>
</evidence>
<dbReference type="Pfam" id="PF02633">
    <property type="entry name" value="Creatininase"/>
    <property type="match status" value="1"/>
</dbReference>
<gene>
    <name evidence="7" type="primary">crnA</name>
    <name evidence="6" type="ORF">BV133_896</name>
    <name evidence="7" type="ORF">BVIRIDIS_32150</name>
</gene>
<evidence type="ECO:0000256" key="1">
    <source>
        <dbReference type="ARBA" id="ARBA00001947"/>
    </source>
</evidence>
<dbReference type="InterPro" id="IPR003785">
    <property type="entry name" value="Creatininase/forma_Hydrolase"/>
</dbReference>
<evidence type="ECO:0000256" key="3">
    <source>
        <dbReference type="ARBA" id="ARBA00022801"/>
    </source>
</evidence>
<reference evidence="6" key="1">
    <citation type="journal article" date="2015" name="Genome Announc.">
        <title>Complete Genome Sequence of the Bacteriochlorophyll b-Producing Photosynthetic Bacterium Blastochloris viridis.</title>
        <authorList>
            <person name="Tsukatani Y."/>
            <person name="Hirose Y."/>
            <person name="Harada J."/>
            <person name="Misawa N."/>
            <person name="Mori K."/>
            <person name="Inoue K."/>
            <person name="Tamiaki H."/>
        </authorList>
    </citation>
    <scope>NUCLEOTIDE SEQUENCE [LARGE SCALE GENOMIC DNA]</scope>
    <source>
        <strain evidence="6">DSM 133</strain>
    </source>
</reference>
<dbReference type="EC" id="3.5.2.10" evidence="7"/>
<dbReference type="PANTHER" id="PTHR35005:SF1">
    <property type="entry name" value="2-AMINO-5-FORMYLAMINO-6-RIBOSYLAMINOPYRIMIDIN-4(3H)-ONE 5'-MONOPHOSPHATE DEFORMYLASE"/>
    <property type="match status" value="1"/>
</dbReference>
<evidence type="ECO:0000256" key="4">
    <source>
        <dbReference type="ARBA" id="ARBA00022833"/>
    </source>
</evidence>
<keyword evidence="3 7" id="KW-0378">Hydrolase</keyword>
<dbReference type="PANTHER" id="PTHR35005">
    <property type="entry name" value="3-DEHYDRO-SCYLLO-INOSOSE HYDROLASE"/>
    <property type="match status" value="1"/>
</dbReference>
<dbReference type="GO" id="GO:0046872">
    <property type="term" value="F:metal ion binding"/>
    <property type="evidence" value="ECO:0007669"/>
    <property type="project" value="UniProtKB-KW"/>
</dbReference>
<dbReference type="GO" id="GO:0047789">
    <property type="term" value="F:creatininase activity"/>
    <property type="evidence" value="ECO:0007669"/>
    <property type="project" value="UniProtKB-EC"/>
</dbReference>
<comment type="cofactor">
    <cofactor evidence="1">
        <name>Zn(2+)</name>
        <dbReference type="ChEBI" id="CHEBI:29105"/>
    </cofactor>
</comment>
<reference evidence="8" key="3">
    <citation type="journal article" date="2016" name="Genome Announc.">
        <title>Revised genome sequence of the purple photosynthetic bacterium Blastochloris viridis.</title>
        <authorList>
            <person name="Liu L.N."/>
            <person name="Faulkner M."/>
            <person name="Liu X."/>
            <person name="Huang F."/>
            <person name="Darby A.C."/>
            <person name="Hall N."/>
        </authorList>
    </citation>
    <scope>NUCLEOTIDE SEQUENCE [LARGE SCALE GENOMIC DNA]</scope>
    <source>
        <strain evidence="8">ATCC 19567 / DSM 133 / F</strain>
    </source>
</reference>
<dbReference type="Proteomes" id="UP000065734">
    <property type="component" value="Chromosome I"/>
</dbReference>
<keyword evidence="4" id="KW-0862">Zinc</keyword>
<reference evidence="7" key="2">
    <citation type="submission" date="2015-11" db="EMBL/GenBank/DDBJ databases">
        <authorList>
            <person name="Zhang Y."/>
            <person name="Guo Z."/>
        </authorList>
    </citation>
    <scope>NUCLEOTIDE SEQUENCE</scope>
    <source>
        <strain evidence="7">1</strain>
    </source>
</reference>
<dbReference type="InterPro" id="IPR024087">
    <property type="entry name" value="Creatininase-like_sf"/>
</dbReference>
<dbReference type="OrthoDB" id="9801445at2"/>
<dbReference type="GO" id="GO:0016811">
    <property type="term" value="F:hydrolase activity, acting on carbon-nitrogen (but not peptide) bonds, in linear amides"/>
    <property type="evidence" value="ECO:0007669"/>
    <property type="project" value="TreeGrafter"/>
</dbReference>
<dbReference type="GO" id="GO:0009231">
    <property type="term" value="P:riboflavin biosynthetic process"/>
    <property type="evidence" value="ECO:0007669"/>
    <property type="project" value="TreeGrafter"/>
</dbReference>
<keyword evidence="2" id="KW-0479">Metal-binding</keyword>
<dbReference type="EMBL" id="AP014854">
    <property type="protein sequence ID" value="BAR98489.1"/>
    <property type="molecule type" value="Genomic_DNA"/>
</dbReference>
<comment type="similarity">
    <text evidence="5">Belongs to the creatininase superfamily.</text>
</comment>
<evidence type="ECO:0000313" key="6">
    <source>
        <dbReference type="EMBL" id="BAR98489.1"/>
    </source>
</evidence>
<dbReference type="SUPFAM" id="SSF102215">
    <property type="entry name" value="Creatininase"/>
    <property type="match status" value="1"/>
</dbReference>
<evidence type="ECO:0000313" key="7">
    <source>
        <dbReference type="EMBL" id="CUU44168.1"/>
    </source>
</evidence>
<dbReference type="KEGG" id="bvr:BVIR_448"/>
<accession>A0A0H5BBK6</accession>
<dbReference type="STRING" id="1079.BVIR_448"/>
<dbReference type="RefSeq" id="WP_055036241.1">
    <property type="nucleotide sequence ID" value="NZ_AP014854.2"/>
</dbReference>